<evidence type="ECO:0000256" key="3">
    <source>
        <dbReference type="ARBA" id="ARBA00023125"/>
    </source>
</evidence>
<evidence type="ECO:0000256" key="5">
    <source>
        <dbReference type="ARBA" id="ARBA00023242"/>
    </source>
</evidence>
<dbReference type="SUPFAM" id="SSF101941">
    <property type="entry name" value="NAC domain"/>
    <property type="match status" value="1"/>
</dbReference>
<keyword evidence="2" id="KW-0805">Transcription regulation</keyword>
<accession>A0AAW1YMM6</accession>
<evidence type="ECO:0000256" key="1">
    <source>
        <dbReference type="ARBA" id="ARBA00004123"/>
    </source>
</evidence>
<evidence type="ECO:0000256" key="4">
    <source>
        <dbReference type="ARBA" id="ARBA00023163"/>
    </source>
</evidence>
<evidence type="ECO:0000313" key="9">
    <source>
        <dbReference type="Proteomes" id="UP001457282"/>
    </source>
</evidence>
<dbReference type="Gene3D" id="2.170.150.80">
    <property type="entry name" value="NAC domain"/>
    <property type="match status" value="1"/>
</dbReference>
<dbReference type="GO" id="GO:0003677">
    <property type="term" value="F:DNA binding"/>
    <property type="evidence" value="ECO:0007669"/>
    <property type="project" value="UniProtKB-KW"/>
</dbReference>
<comment type="subcellular location">
    <subcellularLocation>
        <location evidence="1">Nucleus</location>
    </subcellularLocation>
</comment>
<dbReference type="Proteomes" id="UP001457282">
    <property type="component" value="Unassembled WGS sequence"/>
</dbReference>
<evidence type="ECO:0000259" key="7">
    <source>
        <dbReference type="PROSITE" id="PS51005"/>
    </source>
</evidence>
<protein>
    <recommendedName>
        <fullName evidence="7">NAC domain-containing protein</fullName>
    </recommendedName>
</protein>
<name>A0AAW1YMM6_RUBAR</name>
<keyword evidence="4" id="KW-0804">Transcription</keyword>
<keyword evidence="3" id="KW-0238">DNA-binding</keyword>
<dbReference type="Pfam" id="PF02365">
    <property type="entry name" value="NAM"/>
    <property type="match status" value="1"/>
</dbReference>
<dbReference type="EMBL" id="JBEDUW010000001">
    <property type="protein sequence ID" value="KAK9949932.1"/>
    <property type="molecule type" value="Genomic_DNA"/>
</dbReference>
<dbReference type="InterPro" id="IPR003441">
    <property type="entry name" value="NAC-dom"/>
</dbReference>
<reference evidence="8 9" key="1">
    <citation type="journal article" date="2023" name="G3 (Bethesda)">
        <title>A chromosome-length genome assembly and annotation of blackberry (Rubus argutus, cv. 'Hillquist').</title>
        <authorList>
            <person name="Bruna T."/>
            <person name="Aryal R."/>
            <person name="Dudchenko O."/>
            <person name="Sargent D.J."/>
            <person name="Mead D."/>
            <person name="Buti M."/>
            <person name="Cavallini A."/>
            <person name="Hytonen T."/>
            <person name="Andres J."/>
            <person name="Pham M."/>
            <person name="Weisz D."/>
            <person name="Mascagni F."/>
            <person name="Usai G."/>
            <person name="Natali L."/>
            <person name="Bassil N."/>
            <person name="Fernandez G.E."/>
            <person name="Lomsadze A."/>
            <person name="Armour M."/>
            <person name="Olukolu B."/>
            <person name="Poorten T."/>
            <person name="Britton C."/>
            <person name="Davik J."/>
            <person name="Ashrafi H."/>
            <person name="Aiden E.L."/>
            <person name="Borodovsky M."/>
            <person name="Worthington M."/>
        </authorList>
    </citation>
    <scope>NUCLEOTIDE SEQUENCE [LARGE SCALE GENOMIC DNA]</scope>
    <source>
        <strain evidence="8">PI 553951</strain>
    </source>
</reference>
<gene>
    <name evidence="8" type="ORF">M0R45_005441</name>
</gene>
<feature type="region of interest" description="Disordered" evidence="6">
    <location>
        <begin position="173"/>
        <end position="196"/>
    </location>
</feature>
<dbReference type="PANTHER" id="PTHR31989">
    <property type="entry name" value="NAC DOMAIN-CONTAINING PROTEIN 82-RELATED"/>
    <property type="match status" value="1"/>
</dbReference>
<dbReference type="GO" id="GO:0005634">
    <property type="term" value="C:nucleus"/>
    <property type="evidence" value="ECO:0007669"/>
    <property type="project" value="UniProtKB-SubCell"/>
</dbReference>
<dbReference type="AlphaFoldDB" id="A0AAW1YMM6"/>
<evidence type="ECO:0000313" key="8">
    <source>
        <dbReference type="EMBL" id="KAK9949932.1"/>
    </source>
</evidence>
<feature type="domain" description="NAC" evidence="7">
    <location>
        <begin position="9"/>
        <end position="171"/>
    </location>
</feature>
<keyword evidence="9" id="KW-1185">Reference proteome</keyword>
<comment type="caution">
    <text evidence="8">The sequence shown here is derived from an EMBL/GenBank/DDBJ whole genome shotgun (WGS) entry which is preliminary data.</text>
</comment>
<dbReference type="GO" id="GO:0006355">
    <property type="term" value="P:regulation of DNA-templated transcription"/>
    <property type="evidence" value="ECO:0007669"/>
    <property type="project" value="InterPro"/>
</dbReference>
<dbReference type="InterPro" id="IPR036093">
    <property type="entry name" value="NAC_dom_sf"/>
</dbReference>
<sequence>MTNSSRITIPKGFRFHPSDEELLSHYLEKKNHGMDSDIIPEIDVCKHDPCDLPALVFTRAEFLDKEWFTMADSSDMQWYFFSPRVYKYSNSPRTNRTTQQGSWKIQGKDRGIKAGGSKAEIGRKRTLTFYQRGEPKAKKTNWVIHEYYLTQANSDPPKQIGDFVLCRLRNKSDESDLDNKDSPLCNRGEPGSGSCSMVSHVENQAAAKGMISTEAGGNLAFEEMGKVLPILNGNDDEAEPGSGSYHIPSDFNNQAAPNGMITEADENQAFEKLRNVLLISGGNDDDEAERGSGSYHFIASDFENHAPSNGMVTEAEGNPASMELGDALPIPNGNEDAFNGLQSTGSCLTDNDKNELSNCVEGQADICNLSKFDKVDKLLLDYEPENMDSLFDQLQPHPPQDYRPSIPQSPLSTKLGNVSHTTNVHNDECRKRTYPFGDSDPSLTKKKYISTNDDDALVSSIASNSANEAPEGYSQSGALLSINGGPGDFSHDNNFIEWDDLLSSFEDIDSSLAKFSDKIIDGGNGVSSDRNTEVVHESVKDHSALAIGAVAPISVKLQRHYVAVYLPQKKLKSKSWKQTAVQSWKQFKGFFHFPGCIFFQSVKHIFRIQVIYSSSLKVPYG</sequence>
<organism evidence="8 9">
    <name type="scientific">Rubus argutus</name>
    <name type="common">Southern blackberry</name>
    <dbReference type="NCBI Taxonomy" id="59490"/>
    <lineage>
        <taxon>Eukaryota</taxon>
        <taxon>Viridiplantae</taxon>
        <taxon>Streptophyta</taxon>
        <taxon>Embryophyta</taxon>
        <taxon>Tracheophyta</taxon>
        <taxon>Spermatophyta</taxon>
        <taxon>Magnoliopsida</taxon>
        <taxon>eudicotyledons</taxon>
        <taxon>Gunneridae</taxon>
        <taxon>Pentapetalae</taxon>
        <taxon>rosids</taxon>
        <taxon>fabids</taxon>
        <taxon>Rosales</taxon>
        <taxon>Rosaceae</taxon>
        <taxon>Rosoideae</taxon>
        <taxon>Rosoideae incertae sedis</taxon>
        <taxon>Rubus</taxon>
    </lineage>
</organism>
<evidence type="ECO:0000256" key="2">
    <source>
        <dbReference type="ARBA" id="ARBA00023015"/>
    </source>
</evidence>
<evidence type="ECO:0000256" key="6">
    <source>
        <dbReference type="SAM" id="MobiDB-lite"/>
    </source>
</evidence>
<keyword evidence="5" id="KW-0539">Nucleus</keyword>
<proteinExistence type="predicted"/>
<dbReference type="PROSITE" id="PS51005">
    <property type="entry name" value="NAC"/>
    <property type="match status" value="1"/>
</dbReference>